<dbReference type="GeneID" id="107821409"/>
<dbReference type="FunFam" id="1.10.10.60:FF:000002">
    <property type="entry name" value="Myb family transcription factor"/>
    <property type="match status" value="1"/>
</dbReference>
<dbReference type="PROSITE" id="PS51294">
    <property type="entry name" value="HTH_MYB"/>
    <property type="match status" value="1"/>
</dbReference>
<keyword evidence="2" id="KW-0805">Transcription regulation</keyword>
<dbReference type="NCBIfam" id="TIGR01557">
    <property type="entry name" value="myb_SHAQKYF"/>
    <property type="match status" value="1"/>
</dbReference>
<feature type="region of interest" description="Disordered" evidence="5">
    <location>
        <begin position="1"/>
        <end position="55"/>
    </location>
</feature>
<dbReference type="Gene3D" id="1.10.10.60">
    <property type="entry name" value="Homeodomain-like"/>
    <property type="match status" value="1"/>
</dbReference>
<reference key="1">
    <citation type="journal article" date="2014" name="Nat. Commun.">
        <title>The tobacco genome sequence and its comparison with those of tomato and potato.</title>
        <authorList>
            <person name="Sierro N."/>
            <person name="Battey J.N."/>
            <person name="Ouadi S."/>
            <person name="Bakaher N."/>
            <person name="Bovet L."/>
            <person name="Willig A."/>
            <person name="Goepfert S."/>
            <person name="Peitsch M.C."/>
            <person name="Ivanov N.V."/>
        </authorList>
    </citation>
    <scope>NUCLEOTIDE SEQUENCE [LARGE SCALE GENOMIC DNA]</scope>
    <source>
        <strain>cv. TN90</strain>
    </source>
</reference>
<feature type="domain" description="HTH myb-type" evidence="6">
    <location>
        <begin position="57"/>
        <end position="117"/>
    </location>
</feature>
<dbReference type="KEGG" id="nta:107821409"/>
<dbReference type="PANTHER" id="PTHR31314:SF168">
    <property type="entry name" value="MYB-LIKE HTH TRANSCRIPTIONAL REGULATOR FAMILY PROTEIN"/>
    <property type="match status" value="1"/>
</dbReference>
<evidence type="ECO:0000256" key="5">
    <source>
        <dbReference type="SAM" id="MobiDB-lite"/>
    </source>
</evidence>
<reference evidence="8 9" key="2">
    <citation type="submission" date="2025-04" db="UniProtKB">
        <authorList>
            <consortium name="RefSeq"/>
        </authorList>
    </citation>
    <scope>IDENTIFICATION</scope>
</reference>
<gene>
    <name evidence="8 9" type="primary">LOC107821409</name>
</gene>
<dbReference type="STRING" id="4097.A0A1S4CQR0"/>
<evidence type="ECO:0000256" key="3">
    <source>
        <dbReference type="ARBA" id="ARBA00023163"/>
    </source>
</evidence>
<dbReference type="RefSeq" id="XP_016503328.1">
    <property type="nucleotide sequence ID" value="XM_016647842.1"/>
</dbReference>
<feature type="compositionally biased region" description="Low complexity" evidence="5">
    <location>
        <begin position="317"/>
        <end position="346"/>
    </location>
</feature>
<dbReference type="PaxDb" id="4097-A0A1S4CQR0"/>
<evidence type="ECO:0000313" key="7">
    <source>
        <dbReference type="Proteomes" id="UP000790787"/>
    </source>
</evidence>
<evidence type="ECO:0000313" key="9">
    <source>
        <dbReference type="RefSeq" id="XP_016503329.1"/>
    </source>
</evidence>
<dbReference type="GO" id="GO:0010597">
    <property type="term" value="P:green leaf volatile biosynthetic process"/>
    <property type="evidence" value="ECO:0007669"/>
    <property type="project" value="UniProtKB-ARBA"/>
</dbReference>
<dbReference type="InterPro" id="IPR001005">
    <property type="entry name" value="SANT/Myb"/>
</dbReference>
<dbReference type="SMR" id="A0A1S4CQR0"/>
<dbReference type="InterPro" id="IPR009057">
    <property type="entry name" value="Homeodomain-like_sf"/>
</dbReference>
<dbReference type="GO" id="GO:0005634">
    <property type="term" value="C:nucleus"/>
    <property type="evidence" value="ECO:0007669"/>
    <property type="project" value="UniProtKB-SubCell"/>
</dbReference>
<evidence type="ECO:0000256" key="4">
    <source>
        <dbReference type="ARBA" id="ARBA00023242"/>
    </source>
</evidence>
<organism evidence="9">
    <name type="scientific">Nicotiana tabacum</name>
    <name type="common">Common tobacco</name>
    <dbReference type="NCBI Taxonomy" id="4097"/>
    <lineage>
        <taxon>Eukaryota</taxon>
        <taxon>Viridiplantae</taxon>
        <taxon>Streptophyta</taxon>
        <taxon>Embryophyta</taxon>
        <taxon>Tracheophyta</taxon>
        <taxon>Spermatophyta</taxon>
        <taxon>Magnoliopsida</taxon>
        <taxon>eudicotyledons</taxon>
        <taxon>Gunneridae</taxon>
        <taxon>Pentapetalae</taxon>
        <taxon>asterids</taxon>
        <taxon>lamiids</taxon>
        <taxon>Solanales</taxon>
        <taxon>Solanaceae</taxon>
        <taxon>Nicotianoideae</taxon>
        <taxon>Nicotianeae</taxon>
        <taxon>Nicotiana</taxon>
    </lineage>
</organism>
<dbReference type="OMA" id="GDASWNC"/>
<evidence type="ECO:0000256" key="1">
    <source>
        <dbReference type="ARBA" id="ARBA00004123"/>
    </source>
</evidence>
<dbReference type="Proteomes" id="UP000790787">
    <property type="component" value="Chromosome 2"/>
</dbReference>
<protein>
    <recommendedName>
        <fullName evidence="6">HTH myb-type domain-containing protein</fullName>
    </recommendedName>
</protein>
<dbReference type="InterPro" id="IPR046955">
    <property type="entry name" value="PHR1-like"/>
</dbReference>
<evidence type="ECO:0000259" key="6">
    <source>
        <dbReference type="PROSITE" id="PS51294"/>
    </source>
</evidence>
<dbReference type="OrthoDB" id="551907at2759"/>
<name>A0A1S4CQR0_TOBAC</name>
<accession>A0A1S4CQR0</accession>
<dbReference type="PANTHER" id="PTHR31314">
    <property type="entry name" value="MYB FAMILY TRANSCRIPTION FACTOR PHL7-LIKE"/>
    <property type="match status" value="1"/>
</dbReference>
<dbReference type="SUPFAM" id="SSF46689">
    <property type="entry name" value="Homeodomain-like"/>
    <property type="match status" value="1"/>
</dbReference>
<proteinExistence type="predicted"/>
<feature type="region of interest" description="Disordered" evidence="5">
    <location>
        <begin position="314"/>
        <end position="375"/>
    </location>
</feature>
<sequence length="375" mass="42091">MMEDSGESGCNSKTSSNSGKNEDEEENNSSKFKDGGSSSNSTVEESEKKPSVRPYVRSKMPRLRWTPDLHLRFIHAVERLGGQDRATPKLVLQMMNIKGLNIAHVKSHLQMYRSKKMDDQSQGIAHHSLFMEGGDPNIYNLNQLPMFPTFHQRLNSTFRYENASWNCHGNWTRGQSTLDRSSRGFYTTLTERIFGSNHGREANEDLCKRNPSFISERSTLQTHEIKDEMGFFLERENHSGELTPILSHIAAKAQARAINLQKQTPLKRKVSDCDLDLNLSLGVKPRNESDNLCCTDSQKMLPYSCPIFQRDTTFGGSNTQSPSNNNDDNDNGSILSLSLSSPLSSSKVTRFKEDGNSNATTENARRGASTLDLTL</sequence>
<evidence type="ECO:0000313" key="8">
    <source>
        <dbReference type="RefSeq" id="XP_016503328.1"/>
    </source>
</evidence>
<keyword evidence="4" id="KW-0539">Nucleus</keyword>
<dbReference type="RefSeq" id="XP_016503329.1">
    <property type="nucleotide sequence ID" value="XM_016647843.1"/>
</dbReference>
<comment type="subcellular location">
    <subcellularLocation>
        <location evidence="1">Nucleus</location>
    </subcellularLocation>
</comment>
<dbReference type="GO" id="GO:0000976">
    <property type="term" value="F:transcription cis-regulatory region binding"/>
    <property type="evidence" value="ECO:0007669"/>
    <property type="project" value="UniProtKB-ARBA"/>
</dbReference>
<dbReference type="InterPro" id="IPR017930">
    <property type="entry name" value="Myb_dom"/>
</dbReference>
<keyword evidence="7" id="KW-1185">Reference proteome</keyword>
<dbReference type="GO" id="GO:0003700">
    <property type="term" value="F:DNA-binding transcription factor activity"/>
    <property type="evidence" value="ECO:0007669"/>
    <property type="project" value="InterPro"/>
</dbReference>
<evidence type="ECO:0000256" key="2">
    <source>
        <dbReference type="ARBA" id="ARBA00023015"/>
    </source>
</evidence>
<dbReference type="AlphaFoldDB" id="A0A1S4CQR0"/>
<dbReference type="Pfam" id="PF00249">
    <property type="entry name" value="Myb_DNA-binding"/>
    <property type="match status" value="1"/>
</dbReference>
<dbReference type="InterPro" id="IPR006447">
    <property type="entry name" value="Myb_dom_plants"/>
</dbReference>
<keyword evidence="3" id="KW-0804">Transcription</keyword>